<accession>A0A381WIY5</accession>
<protein>
    <submittedName>
        <fullName evidence="1">Uncharacterized protein</fullName>
    </submittedName>
</protein>
<dbReference type="Gene3D" id="3.50.50.60">
    <property type="entry name" value="FAD/NAD(P)-binding domain"/>
    <property type="match status" value="1"/>
</dbReference>
<evidence type="ECO:0000313" key="1">
    <source>
        <dbReference type="EMBL" id="SVA51927.1"/>
    </source>
</evidence>
<dbReference type="InterPro" id="IPR036188">
    <property type="entry name" value="FAD/NAD-bd_sf"/>
</dbReference>
<proteinExistence type="predicted"/>
<dbReference type="EMBL" id="UINC01011822">
    <property type="protein sequence ID" value="SVA51927.1"/>
    <property type="molecule type" value="Genomic_DNA"/>
</dbReference>
<dbReference type="NCBIfam" id="TIGR02032">
    <property type="entry name" value="GG-red-SF"/>
    <property type="match status" value="1"/>
</dbReference>
<dbReference type="InterPro" id="IPR011777">
    <property type="entry name" value="Geranylgeranyl_Rdtase_fam"/>
</dbReference>
<dbReference type="AlphaFoldDB" id="A0A381WIY5"/>
<dbReference type="Pfam" id="PF05834">
    <property type="entry name" value="Lycopene_cycl"/>
    <property type="match status" value="1"/>
</dbReference>
<dbReference type="PRINTS" id="PR00368">
    <property type="entry name" value="FADPNR"/>
</dbReference>
<name>A0A381WIY5_9ZZZZ</name>
<dbReference type="PANTHER" id="PTHR42685">
    <property type="entry name" value="GERANYLGERANYL DIPHOSPHATE REDUCTASE"/>
    <property type="match status" value="1"/>
</dbReference>
<organism evidence="1">
    <name type="scientific">marine metagenome</name>
    <dbReference type="NCBI Taxonomy" id="408172"/>
    <lineage>
        <taxon>unclassified sequences</taxon>
        <taxon>metagenomes</taxon>
        <taxon>ecological metagenomes</taxon>
    </lineage>
</organism>
<sequence length="409" mass="46305">MNKIDFQCIIIGAGPAGARAAYELSKTQKDILIIDYRNKLGDKLCTGIIGKNCADEFGLDKDLIYHEANSADIYSPDNNHYSLHSKDSKAMIIDRVKYIKRLTNLAKNNGVKIYKNSRVQSISINNNKVQLSYKSLNKIYNVTSKTIIIASGLENKLLTDIKLNTLDKKHILNGSQIIIKNHLNIKNTKVFLGSKYGLQGFGWTVPINQNKLLIGVLTKGKSKEITKSFMKNLLDQYQIKKTDTKEIKSWGIPIKPIEKTYAERTLVIGDAAGLVKPLTGGGIYYSQLSGKIAAEIISKALSENSFNEDTLSEYEIKWKNKIDSEIKRGNKMREILFNFSDQKLSQLLNFSLTNKLILKILLSKEISFDNHFKSFEKFIYNKNIIKIYSNSKSKLIKSIIPSLKKHILN</sequence>
<dbReference type="PANTHER" id="PTHR42685:SF18">
    <property type="entry name" value="DIGERANYLGERANYLGLYCEROPHOSPHOLIPID REDUCTASE"/>
    <property type="match status" value="1"/>
</dbReference>
<dbReference type="InterPro" id="IPR050407">
    <property type="entry name" value="Geranylgeranyl_reductase"/>
</dbReference>
<gene>
    <name evidence="1" type="ORF">METZ01_LOCUS104781</name>
</gene>
<dbReference type="SUPFAM" id="SSF51905">
    <property type="entry name" value="FAD/NAD(P)-binding domain"/>
    <property type="match status" value="1"/>
</dbReference>
<dbReference type="GO" id="GO:0016628">
    <property type="term" value="F:oxidoreductase activity, acting on the CH-CH group of donors, NAD or NADP as acceptor"/>
    <property type="evidence" value="ECO:0007669"/>
    <property type="project" value="InterPro"/>
</dbReference>
<reference evidence="1" key="1">
    <citation type="submission" date="2018-05" db="EMBL/GenBank/DDBJ databases">
        <authorList>
            <person name="Lanie J.A."/>
            <person name="Ng W.-L."/>
            <person name="Kazmierczak K.M."/>
            <person name="Andrzejewski T.M."/>
            <person name="Davidsen T.M."/>
            <person name="Wayne K.J."/>
            <person name="Tettelin H."/>
            <person name="Glass J.I."/>
            <person name="Rusch D."/>
            <person name="Podicherti R."/>
            <person name="Tsui H.-C.T."/>
            <person name="Winkler M.E."/>
        </authorList>
    </citation>
    <scope>NUCLEOTIDE SEQUENCE</scope>
</reference>